<sequence>MLINRKWVPWCLSGVIVQNNSTSQVVILGNHLHQGALPEWCVGQVVDRRELGN</sequence>
<accession>A0A9D4RZF6</accession>
<keyword evidence="2" id="KW-1185">Reference proteome</keyword>
<organism evidence="1 2">
    <name type="scientific">Dreissena polymorpha</name>
    <name type="common">Zebra mussel</name>
    <name type="synonym">Mytilus polymorpha</name>
    <dbReference type="NCBI Taxonomy" id="45954"/>
    <lineage>
        <taxon>Eukaryota</taxon>
        <taxon>Metazoa</taxon>
        <taxon>Spiralia</taxon>
        <taxon>Lophotrochozoa</taxon>
        <taxon>Mollusca</taxon>
        <taxon>Bivalvia</taxon>
        <taxon>Autobranchia</taxon>
        <taxon>Heteroconchia</taxon>
        <taxon>Euheterodonta</taxon>
        <taxon>Imparidentia</taxon>
        <taxon>Neoheterodontei</taxon>
        <taxon>Myida</taxon>
        <taxon>Dreissenoidea</taxon>
        <taxon>Dreissenidae</taxon>
        <taxon>Dreissena</taxon>
    </lineage>
</organism>
<reference evidence="1" key="2">
    <citation type="submission" date="2020-11" db="EMBL/GenBank/DDBJ databases">
        <authorList>
            <person name="McCartney M.A."/>
            <person name="Auch B."/>
            <person name="Kono T."/>
            <person name="Mallez S."/>
            <person name="Becker A."/>
            <person name="Gohl D.M."/>
            <person name="Silverstein K.A.T."/>
            <person name="Koren S."/>
            <person name="Bechman K.B."/>
            <person name="Herman A."/>
            <person name="Abrahante J.E."/>
            <person name="Garbe J."/>
        </authorList>
    </citation>
    <scope>NUCLEOTIDE SEQUENCE</scope>
    <source>
        <strain evidence="1">Duluth1</strain>
        <tissue evidence="1">Whole animal</tissue>
    </source>
</reference>
<name>A0A9D4RZF6_DREPO</name>
<gene>
    <name evidence="1" type="ORF">DPMN_008229</name>
</gene>
<proteinExistence type="predicted"/>
<dbReference type="Proteomes" id="UP000828390">
    <property type="component" value="Unassembled WGS sequence"/>
</dbReference>
<evidence type="ECO:0000313" key="2">
    <source>
        <dbReference type="Proteomes" id="UP000828390"/>
    </source>
</evidence>
<reference evidence="1" key="1">
    <citation type="journal article" date="2019" name="bioRxiv">
        <title>The Genome of the Zebra Mussel, Dreissena polymorpha: A Resource for Invasive Species Research.</title>
        <authorList>
            <person name="McCartney M.A."/>
            <person name="Auch B."/>
            <person name="Kono T."/>
            <person name="Mallez S."/>
            <person name="Zhang Y."/>
            <person name="Obille A."/>
            <person name="Becker A."/>
            <person name="Abrahante J.E."/>
            <person name="Garbe J."/>
            <person name="Badalamenti J.P."/>
            <person name="Herman A."/>
            <person name="Mangelson H."/>
            <person name="Liachko I."/>
            <person name="Sullivan S."/>
            <person name="Sone E.D."/>
            <person name="Koren S."/>
            <person name="Silverstein K.A.T."/>
            <person name="Beckman K.B."/>
            <person name="Gohl D.M."/>
        </authorList>
    </citation>
    <scope>NUCLEOTIDE SEQUENCE</scope>
    <source>
        <strain evidence="1">Duluth1</strain>
        <tissue evidence="1">Whole animal</tissue>
    </source>
</reference>
<dbReference type="AlphaFoldDB" id="A0A9D4RZF6"/>
<dbReference type="EMBL" id="JAIWYP010000001">
    <property type="protein sequence ID" value="KAH3884252.1"/>
    <property type="molecule type" value="Genomic_DNA"/>
</dbReference>
<comment type="caution">
    <text evidence="1">The sequence shown here is derived from an EMBL/GenBank/DDBJ whole genome shotgun (WGS) entry which is preliminary data.</text>
</comment>
<evidence type="ECO:0000313" key="1">
    <source>
        <dbReference type="EMBL" id="KAH3884252.1"/>
    </source>
</evidence>
<protein>
    <submittedName>
        <fullName evidence="1">Uncharacterized protein</fullName>
    </submittedName>
</protein>